<feature type="domain" description="NADP-dependent oxidoreductase" evidence="2">
    <location>
        <begin position="20"/>
        <end position="325"/>
    </location>
</feature>
<evidence type="ECO:0000313" key="4">
    <source>
        <dbReference type="Proteomes" id="UP001595847"/>
    </source>
</evidence>
<dbReference type="Proteomes" id="UP001595847">
    <property type="component" value="Unassembled WGS sequence"/>
</dbReference>
<proteinExistence type="predicted"/>
<evidence type="ECO:0000313" key="3">
    <source>
        <dbReference type="EMBL" id="MFC3996099.1"/>
    </source>
</evidence>
<dbReference type="RefSeq" id="WP_378531857.1">
    <property type="nucleotide sequence ID" value="NZ_JBHSBH010000007.1"/>
</dbReference>
<comment type="caution">
    <text evidence="3">The sequence shown here is derived from an EMBL/GenBank/DDBJ whole genome shotgun (WGS) entry which is preliminary data.</text>
</comment>
<keyword evidence="4" id="KW-1185">Reference proteome</keyword>
<accession>A0ABV8FJ14</accession>
<dbReference type="InterPro" id="IPR036812">
    <property type="entry name" value="NAD(P)_OxRdtase_dom_sf"/>
</dbReference>
<dbReference type="InterPro" id="IPR023210">
    <property type="entry name" value="NADP_OxRdtase_dom"/>
</dbReference>
<dbReference type="Gene3D" id="3.20.20.100">
    <property type="entry name" value="NADP-dependent oxidoreductase domain"/>
    <property type="match status" value="1"/>
</dbReference>
<reference evidence="4" key="1">
    <citation type="journal article" date="2019" name="Int. J. Syst. Evol. Microbiol.">
        <title>The Global Catalogue of Microorganisms (GCM) 10K type strain sequencing project: providing services to taxonomists for standard genome sequencing and annotation.</title>
        <authorList>
            <consortium name="The Broad Institute Genomics Platform"/>
            <consortium name="The Broad Institute Genome Sequencing Center for Infectious Disease"/>
            <person name="Wu L."/>
            <person name="Ma J."/>
        </authorList>
    </citation>
    <scope>NUCLEOTIDE SEQUENCE [LARGE SCALE GENOMIC DNA]</scope>
    <source>
        <strain evidence="4">TBRC 1826</strain>
    </source>
</reference>
<dbReference type="InterPro" id="IPR050523">
    <property type="entry name" value="AKR_Detox_Biosynth"/>
</dbReference>
<dbReference type="CDD" id="cd19080">
    <property type="entry name" value="AKR_AKR9A_9B"/>
    <property type="match status" value="1"/>
</dbReference>
<organism evidence="3 4">
    <name type="scientific">Nocardiopsis sediminis</name>
    <dbReference type="NCBI Taxonomy" id="1778267"/>
    <lineage>
        <taxon>Bacteria</taxon>
        <taxon>Bacillati</taxon>
        <taxon>Actinomycetota</taxon>
        <taxon>Actinomycetes</taxon>
        <taxon>Streptosporangiales</taxon>
        <taxon>Nocardiopsidaceae</taxon>
        <taxon>Nocardiopsis</taxon>
    </lineage>
</organism>
<sequence length="357" mass="39002">MSRSLADYRLLGRSGLRVSPLSLGTMTFGEDWGWGAGPEEARRILDTYLDRGGNFVDTSVNYTDGSAERLLGRFVKDRRDQVVLSTKYTMTRDRRNPNAGGNHRLNMVRSLEASLRRLDTDHIDLFYLHGWDYTTAHEEVMRGLDDLVRSGKITYVGIANTPAWRISAMQTLADLRGWTPLVALQSEYSLVQRTVEHELLPMAFDLGLGVLPWSALGGGLLTGKYGRADVAEQAGQDAAVGTRRGVIQSSGNLTDRNVGIADAVQEVAAQVGASAAQVAIAWTLLNPAVVSPVLGARTARQLEDNLGALDVVLDREHVERLDAVSDPGRTFPRAFMDRPMAQGLIFGDARVAGRRGL</sequence>
<name>A0ABV8FJ14_9ACTN</name>
<dbReference type="PANTHER" id="PTHR43364">
    <property type="entry name" value="NADH-SPECIFIC METHYLGLYOXAL REDUCTASE-RELATED"/>
    <property type="match status" value="1"/>
</dbReference>
<evidence type="ECO:0000259" key="2">
    <source>
        <dbReference type="Pfam" id="PF00248"/>
    </source>
</evidence>
<protein>
    <submittedName>
        <fullName evidence="3">Aldo/keto reductase</fullName>
    </submittedName>
</protein>
<evidence type="ECO:0000256" key="1">
    <source>
        <dbReference type="ARBA" id="ARBA00023002"/>
    </source>
</evidence>
<dbReference type="Pfam" id="PF00248">
    <property type="entry name" value="Aldo_ket_red"/>
    <property type="match status" value="1"/>
</dbReference>
<dbReference type="SUPFAM" id="SSF51430">
    <property type="entry name" value="NAD(P)-linked oxidoreductase"/>
    <property type="match status" value="1"/>
</dbReference>
<gene>
    <name evidence="3" type="ORF">ACFOVU_09255</name>
</gene>
<dbReference type="PANTHER" id="PTHR43364:SF4">
    <property type="entry name" value="NAD(P)-LINKED OXIDOREDUCTASE SUPERFAMILY PROTEIN"/>
    <property type="match status" value="1"/>
</dbReference>
<dbReference type="EMBL" id="JBHSBH010000007">
    <property type="protein sequence ID" value="MFC3996099.1"/>
    <property type="molecule type" value="Genomic_DNA"/>
</dbReference>
<keyword evidence="1" id="KW-0560">Oxidoreductase</keyword>